<name>A0A2P2Q034_RHIMU</name>
<dbReference type="AlphaFoldDB" id="A0A2P2Q034"/>
<evidence type="ECO:0000313" key="2">
    <source>
        <dbReference type="EMBL" id="MBX60356.1"/>
    </source>
</evidence>
<accession>A0A2P2Q034</accession>
<evidence type="ECO:0000256" key="1">
    <source>
        <dbReference type="SAM" id="MobiDB-lite"/>
    </source>
</evidence>
<reference evidence="2" key="1">
    <citation type="submission" date="2018-02" db="EMBL/GenBank/DDBJ databases">
        <title>Rhizophora mucronata_Transcriptome.</title>
        <authorList>
            <person name="Meera S.P."/>
            <person name="Sreeshan A."/>
            <person name="Augustine A."/>
        </authorList>
    </citation>
    <scope>NUCLEOTIDE SEQUENCE</scope>
    <source>
        <tissue evidence="2">Leaf</tissue>
    </source>
</reference>
<feature type="compositionally biased region" description="Polar residues" evidence="1">
    <location>
        <begin position="10"/>
        <end position="20"/>
    </location>
</feature>
<feature type="region of interest" description="Disordered" evidence="1">
    <location>
        <begin position="1"/>
        <end position="20"/>
    </location>
</feature>
<organism evidence="2">
    <name type="scientific">Rhizophora mucronata</name>
    <name type="common">Asiatic mangrove</name>
    <dbReference type="NCBI Taxonomy" id="61149"/>
    <lineage>
        <taxon>Eukaryota</taxon>
        <taxon>Viridiplantae</taxon>
        <taxon>Streptophyta</taxon>
        <taxon>Embryophyta</taxon>
        <taxon>Tracheophyta</taxon>
        <taxon>Spermatophyta</taxon>
        <taxon>Magnoliopsida</taxon>
        <taxon>eudicotyledons</taxon>
        <taxon>Gunneridae</taxon>
        <taxon>Pentapetalae</taxon>
        <taxon>rosids</taxon>
        <taxon>fabids</taxon>
        <taxon>Malpighiales</taxon>
        <taxon>Rhizophoraceae</taxon>
        <taxon>Rhizophora</taxon>
    </lineage>
</organism>
<dbReference type="EMBL" id="GGEC01079872">
    <property type="protein sequence ID" value="MBX60356.1"/>
    <property type="molecule type" value="Transcribed_RNA"/>
</dbReference>
<proteinExistence type="predicted"/>
<sequence length="20" mass="2162">MGIIHPKPIRQSSSGLKAKL</sequence>
<protein>
    <submittedName>
        <fullName evidence="2">Uncharacterized protein</fullName>
    </submittedName>
</protein>